<proteinExistence type="predicted"/>
<dbReference type="PANTHER" id="PTHR43861:SF1">
    <property type="entry name" value="TRANS-ACONITATE 2-METHYLTRANSFERASE"/>
    <property type="match status" value="1"/>
</dbReference>
<dbReference type="STRING" id="2010991.A0A3M2RR76"/>
<dbReference type="Proteomes" id="UP000277212">
    <property type="component" value="Unassembled WGS sequence"/>
</dbReference>
<name>A0A3M2RR76_9HYPO</name>
<gene>
    <name evidence="2" type="ORF">CDV36_012628</name>
</gene>
<dbReference type="InterPro" id="IPR029063">
    <property type="entry name" value="SAM-dependent_MTases_sf"/>
</dbReference>
<accession>A0A3M2RR76</accession>
<dbReference type="OrthoDB" id="2013972at2759"/>
<evidence type="ECO:0000313" key="3">
    <source>
        <dbReference type="Proteomes" id="UP000277212"/>
    </source>
</evidence>
<protein>
    <recommendedName>
        <fullName evidence="1">Methyltransferase type 11 domain-containing protein</fullName>
    </recommendedName>
</protein>
<feature type="domain" description="Methyltransferase type 11" evidence="1">
    <location>
        <begin position="50"/>
        <end position="149"/>
    </location>
</feature>
<dbReference type="Gene3D" id="3.40.50.150">
    <property type="entry name" value="Vaccinia Virus protein VP39"/>
    <property type="match status" value="1"/>
</dbReference>
<dbReference type="PANTHER" id="PTHR43861">
    <property type="entry name" value="TRANS-ACONITATE 2-METHYLTRANSFERASE-RELATED"/>
    <property type="match status" value="1"/>
</dbReference>
<dbReference type="InterPro" id="IPR013216">
    <property type="entry name" value="Methyltransf_11"/>
</dbReference>
<dbReference type="SUPFAM" id="SSF53335">
    <property type="entry name" value="S-adenosyl-L-methionine-dependent methyltransferases"/>
    <property type="match status" value="1"/>
</dbReference>
<sequence>MSTPNPIIEHFNADAAVYDARTGGCTRELAEHCISLAENIKPINDKSIILDNACGTGIVTDLLLRSKSASADQPEIHAVDGAENMVRITAETIPSSTRAHTATMLGEDLTFPDGTFSHSFTNMSLMFFADPVKGAKEIWRTLQPGGVAVVTIWTAPRNMDVIRDVQMQIKPDDPPFQIPVSPEWLKTYHTVGLLNQAGLRDIQASEVEVHFGAETAEAVADILAEGVGAMVFAAWTDDEKKKARELLVDAVNKVGVTFTRGDGQGIGIPLRAGIIIGRKE</sequence>
<dbReference type="GO" id="GO:0008757">
    <property type="term" value="F:S-adenosylmethionine-dependent methyltransferase activity"/>
    <property type="evidence" value="ECO:0007669"/>
    <property type="project" value="InterPro"/>
</dbReference>
<reference evidence="2 3" key="1">
    <citation type="submission" date="2017-06" db="EMBL/GenBank/DDBJ databases">
        <title>Comparative genomic analysis of Ambrosia Fusariam Clade fungi.</title>
        <authorList>
            <person name="Stajich J.E."/>
            <person name="Carrillo J."/>
            <person name="Kijimoto T."/>
            <person name="Eskalen A."/>
            <person name="O'Donnell K."/>
            <person name="Kasson M."/>
        </authorList>
    </citation>
    <scope>NUCLEOTIDE SEQUENCE [LARGE SCALE GENOMIC DNA]</scope>
    <source>
        <strain evidence="2">UCR3666</strain>
    </source>
</reference>
<comment type="caution">
    <text evidence="2">The sequence shown here is derived from an EMBL/GenBank/DDBJ whole genome shotgun (WGS) entry which is preliminary data.</text>
</comment>
<keyword evidence="3" id="KW-1185">Reference proteome</keyword>
<dbReference type="Pfam" id="PF08241">
    <property type="entry name" value="Methyltransf_11"/>
    <property type="match status" value="1"/>
</dbReference>
<dbReference type="AlphaFoldDB" id="A0A3M2RR76"/>
<evidence type="ECO:0000259" key="1">
    <source>
        <dbReference type="Pfam" id="PF08241"/>
    </source>
</evidence>
<organism evidence="2 3">
    <name type="scientific">Fusarium kuroshium</name>
    <dbReference type="NCBI Taxonomy" id="2010991"/>
    <lineage>
        <taxon>Eukaryota</taxon>
        <taxon>Fungi</taxon>
        <taxon>Dikarya</taxon>
        <taxon>Ascomycota</taxon>
        <taxon>Pezizomycotina</taxon>
        <taxon>Sordariomycetes</taxon>
        <taxon>Hypocreomycetidae</taxon>
        <taxon>Hypocreales</taxon>
        <taxon>Nectriaceae</taxon>
        <taxon>Fusarium</taxon>
        <taxon>Fusarium solani species complex</taxon>
    </lineage>
</organism>
<dbReference type="CDD" id="cd02440">
    <property type="entry name" value="AdoMet_MTases"/>
    <property type="match status" value="1"/>
</dbReference>
<dbReference type="EMBL" id="NKUJ01000322">
    <property type="protein sequence ID" value="RMJ07774.1"/>
    <property type="molecule type" value="Genomic_DNA"/>
</dbReference>
<evidence type="ECO:0000313" key="2">
    <source>
        <dbReference type="EMBL" id="RMJ07774.1"/>
    </source>
</evidence>